<keyword evidence="2 5" id="KW-0812">Transmembrane</keyword>
<feature type="domain" description="Major facilitator superfamily (MFS) profile" evidence="6">
    <location>
        <begin position="98"/>
        <end position="527"/>
    </location>
</feature>
<dbReference type="SUPFAM" id="SSF103473">
    <property type="entry name" value="MFS general substrate transporter"/>
    <property type="match status" value="1"/>
</dbReference>
<feature type="transmembrane region" description="Helical" evidence="5">
    <location>
        <begin position="503"/>
        <end position="522"/>
    </location>
</feature>
<evidence type="ECO:0000256" key="4">
    <source>
        <dbReference type="ARBA" id="ARBA00023136"/>
    </source>
</evidence>
<evidence type="ECO:0000313" key="7">
    <source>
        <dbReference type="EMBL" id="CAL1712913.1"/>
    </source>
</evidence>
<feature type="transmembrane region" description="Helical" evidence="5">
    <location>
        <begin position="189"/>
        <end position="210"/>
    </location>
</feature>
<evidence type="ECO:0000256" key="3">
    <source>
        <dbReference type="ARBA" id="ARBA00022989"/>
    </source>
</evidence>
<dbReference type="InterPro" id="IPR011701">
    <property type="entry name" value="MFS"/>
</dbReference>
<name>A0ABP1E0P1_9APHY</name>
<evidence type="ECO:0000256" key="1">
    <source>
        <dbReference type="ARBA" id="ARBA00004141"/>
    </source>
</evidence>
<feature type="transmembrane region" description="Helical" evidence="5">
    <location>
        <begin position="253"/>
        <end position="274"/>
    </location>
</feature>
<dbReference type="CDD" id="cd17323">
    <property type="entry name" value="MFS_Tpo1_MDR_like"/>
    <property type="match status" value="1"/>
</dbReference>
<feature type="transmembrane region" description="Helical" evidence="5">
    <location>
        <begin position="409"/>
        <end position="429"/>
    </location>
</feature>
<keyword evidence="3 5" id="KW-1133">Transmembrane helix</keyword>
<feature type="transmembrane region" description="Helical" evidence="5">
    <location>
        <begin position="96"/>
        <end position="113"/>
    </location>
</feature>
<accession>A0ABP1E0P1</accession>
<proteinExistence type="predicted"/>
<feature type="transmembrane region" description="Helical" evidence="5">
    <location>
        <begin position="164"/>
        <end position="183"/>
    </location>
</feature>
<keyword evidence="4 5" id="KW-0472">Membrane</keyword>
<dbReference type="Pfam" id="PF07690">
    <property type="entry name" value="MFS_1"/>
    <property type="match status" value="1"/>
</dbReference>
<evidence type="ECO:0000256" key="5">
    <source>
        <dbReference type="SAM" id="Phobius"/>
    </source>
</evidence>
<gene>
    <name evidence="7" type="ORF">GFSPODELE1_LOCUS9063</name>
</gene>
<keyword evidence="8" id="KW-1185">Reference proteome</keyword>
<feature type="transmembrane region" description="Helical" evidence="5">
    <location>
        <begin position="368"/>
        <end position="388"/>
    </location>
</feature>
<organism evidence="7 8">
    <name type="scientific">Somion occarium</name>
    <dbReference type="NCBI Taxonomy" id="3059160"/>
    <lineage>
        <taxon>Eukaryota</taxon>
        <taxon>Fungi</taxon>
        <taxon>Dikarya</taxon>
        <taxon>Basidiomycota</taxon>
        <taxon>Agaricomycotina</taxon>
        <taxon>Agaricomycetes</taxon>
        <taxon>Polyporales</taxon>
        <taxon>Cerrenaceae</taxon>
        <taxon>Somion</taxon>
    </lineage>
</organism>
<feature type="transmembrane region" description="Helical" evidence="5">
    <location>
        <begin position="133"/>
        <end position="152"/>
    </location>
</feature>
<dbReference type="PANTHER" id="PTHR23502">
    <property type="entry name" value="MAJOR FACILITATOR SUPERFAMILY"/>
    <property type="match status" value="1"/>
</dbReference>
<evidence type="ECO:0000313" key="8">
    <source>
        <dbReference type="Proteomes" id="UP001497453"/>
    </source>
</evidence>
<feature type="transmembrane region" description="Helical" evidence="5">
    <location>
        <begin position="329"/>
        <end position="348"/>
    </location>
</feature>
<sequence>MVSCPDSLTHLGCGGLGREDDISRPGNGFSFGPHVHDIEFAEKGRRNDYYGDGSDDVKEPVPKVKETCPSDMDRFLVLFEENDPENPFNWSGTRRWFISAVAAFLIFNATFASSLPAGVLQQMETHFNFSGEVGALVLSLFVLGFAVGPILWGPLSEHYGRRPISLYSFPLFIGTQIGCALSPNTASILIFRFLGGVFSAASLTNSGGIMSDIFDGSARGRALAGFTLAPFAGPSMAPLVSGWMNVAGVSWRWVFWLQTIVAGAALILVVFALPETFKPILLVRKAERRRKQTGDGRWWAPLEKQRVSFLRRVKDIVTRPFQMLVGEPMLLAITLYMSFVYGVIYLLFEAYPIVFTIGHHFNSGVSGLMFLPIPIGGTVACVLYVVYFDPIYQVAVKEHHPHHPPPEHRLHNSLYASLILPIAFFWFAWTSYPSVSFWAPMMAGFPLGMGTVLLYLGLFNYIIDTYLASAASALAATVIVRSFFGAGFPLFANQMYDKLSPRWASTLLAFISVVMAPIPFVLRKYGPALRRRSRTRINDV</sequence>
<dbReference type="Proteomes" id="UP001497453">
    <property type="component" value="Chromosome 7"/>
</dbReference>
<feature type="transmembrane region" description="Helical" evidence="5">
    <location>
        <begin position="222"/>
        <end position="241"/>
    </location>
</feature>
<feature type="transmembrane region" description="Helical" evidence="5">
    <location>
        <begin position="435"/>
        <end position="459"/>
    </location>
</feature>
<comment type="subcellular location">
    <subcellularLocation>
        <location evidence="1">Membrane</location>
        <topology evidence="1">Multi-pass membrane protein</topology>
    </subcellularLocation>
</comment>
<protein>
    <recommendedName>
        <fullName evidence="6">Major facilitator superfamily (MFS) profile domain-containing protein</fullName>
    </recommendedName>
</protein>
<dbReference type="Gene3D" id="1.20.1250.20">
    <property type="entry name" value="MFS general substrate transporter like domains"/>
    <property type="match status" value="1"/>
</dbReference>
<dbReference type="InterPro" id="IPR020846">
    <property type="entry name" value="MFS_dom"/>
</dbReference>
<reference evidence="8" key="1">
    <citation type="submission" date="2024-04" db="EMBL/GenBank/DDBJ databases">
        <authorList>
            <person name="Shaw F."/>
            <person name="Minotto A."/>
        </authorList>
    </citation>
    <scope>NUCLEOTIDE SEQUENCE [LARGE SCALE GENOMIC DNA]</scope>
</reference>
<evidence type="ECO:0000259" key="6">
    <source>
        <dbReference type="PROSITE" id="PS50850"/>
    </source>
</evidence>
<feature type="transmembrane region" description="Helical" evidence="5">
    <location>
        <begin position="466"/>
        <end position="491"/>
    </location>
</feature>
<dbReference type="EMBL" id="OZ037950">
    <property type="protein sequence ID" value="CAL1712913.1"/>
    <property type="molecule type" value="Genomic_DNA"/>
</dbReference>
<dbReference type="PROSITE" id="PS50850">
    <property type="entry name" value="MFS"/>
    <property type="match status" value="1"/>
</dbReference>
<dbReference type="InterPro" id="IPR036259">
    <property type="entry name" value="MFS_trans_sf"/>
</dbReference>
<evidence type="ECO:0000256" key="2">
    <source>
        <dbReference type="ARBA" id="ARBA00022692"/>
    </source>
</evidence>
<dbReference type="PANTHER" id="PTHR23502:SF173">
    <property type="entry name" value="MFS-MULTIDRUG-RESISTANCE TRANSPORTER-RELATED"/>
    <property type="match status" value="1"/>
</dbReference>